<evidence type="ECO:0000313" key="1">
    <source>
        <dbReference type="EMBL" id="TWJ26774.1"/>
    </source>
</evidence>
<gene>
    <name evidence="1" type="ORF">JD81_00237</name>
</gene>
<reference evidence="1 2" key="1">
    <citation type="submission" date="2019-07" db="EMBL/GenBank/DDBJ databases">
        <title>R&amp;d 2014.</title>
        <authorList>
            <person name="Klenk H.-P."/>
        </authorList>
    </citation>
    <scope>NUCLEOTIDE SEQUENCE [LARGE SCALE GENOMIC DNA]</scope>
    <source>
        <strain evidence="1 2">DSM 43912</strain>
    </source>
</reference>
<protein>
    <recommendedName>
        <fullName evidence="3">WxL domain-containing protein</fullName>
    </recommendedName>
</protein>
<keyword evidence="2" id="KW-1185">Reference proteome</keyword>
<dbReference type="EMBL" id="VLLP01000001">
    <property type="protein sequence ID" value="TWJ26774.1"/>
    <property type="molecule type" value="Genomic_DNA"/>
</dbReference>
<sequence length="174" mass="17199">MGLLLGVGPVPAVDGQAWGRATLATAPTVQADGLSITVPASISLGAGTPGGTVTGSLPRVTVEDFRSAVNPNAWTATASATAFVTGPGGPDRTVAPSQVAYWSGPVVRSTGGGTLLPGQPTAAQAVTLGAPRVAFRKTTGNANNTVRWSPTLRVTIPSGAVAGTYVATITHSVA</sequence>
<name>A0A562WAT8_9ACTN</name>
<proteinExistence type="predicted"/>
<organism evidence="1 2">
    <name type="scientific">Micromonospora sagamiensis</name>
    <dbReference type="NCBI Taxonomy" id="47875"/>
    <lineage>
        <taxon>Bacteria</taxon>
        <taxon>Bacillati</taxon>
        <taxon>Actinomycetota</taxon>
        <taxon>Actinomycetes</taxon>
        <taxon>Micromonosporales</taxon>
        <taxon>Micromonosporaceae</taxon>
        <taxon>Micromonospora</taxon>
    </lineage>
</organism>
<dbReference type="AlphaFoldDB" id="A0A562WAT8"/>
<comment type="caution">
    <text evidence="1">The sequence shown here is derived from an EMBL/GenBank/DDBJ whole genome shotgun (WGS) entry which is preliminary data.</text>
</comment>
<dbReference type="Proteomes" id="UP000319728">
    <property type="component" value="Unassembled WGS sequence"/>
</dbReference>
<evidence type="ECO:0000313" key="2">
    <source>
        <dbReference type="Proteomes" id="UP000319728"/>
    </source>
</evidence>
<accession>A0A562WAT8</accession>
<evidence type="ECO:0008006" key="3">
    <source>
        <dbReference type="Google" id="ProtNLM"/>
    </source>
</evidence>